<feature type="compositionally biased region" description="Polar residues" evidence="2">
    <location>
        <begin position="154"/>
        <end position="166"/>
    </location>
</feature>
<feature type="domain" description="Mug135-like C-terminal" evidence="3">
    <location>
        <begin position="131"/>
        <end position="158"/>
    </location>
</feature>
<proteinExistence type="inferred from homology"/>
<feature type="region of interest" description="Disordered" evidence="2">
    <location>
        <begin position="134"/>
        <end position="166"/>
    </location>
</feature>
<comment type="similarity">
    <text evidence="1">Belongs to the UPF0612 family.</text>
</comment>
<dbReference type="Pfam" id="PF08593">
    <property type="entry name" value="Mug135_C"/>
    <property type="match status" value="1"/>
</dbReference>
<dbReference type="OrthoDB" id="3230244at2759"/>
<dbReference type="AlphaFoldDB" id="A0A8H6XEX2"/>
<protein>
    <recommendedName>
        <fullName evidence="3">Mug135-like C-terminal domain-containing protein</fullName>
    </recommendedName>
</protein>
<sequence>MPPAPLPVPTPNLPFSNIANVVPHPPNDPPSVADVIAAKNYAQRALTAAQYPNQIDAQTTSGALVYAHSILAAASGGAAAPPWFADALQLGLRQITTRLDAIEDRLDGIDTRLNSIDTKIDQLTIFASQNHNRTLGDGRPVPFKPVPFPDGSLPSENDNTPTALKN</sequence>
<dbReference type="InterPro" id="IPR013902">
    <property type="entry name" value="Mug135-like_C"/>
</dbReference>
<comment type="caution">
    <text evidence="4">The sequence shown here is derived from an EMBL/GenBank/DDBJ whole genome shotgun (WGS) entry which is preliminary data.</text>
</comment>
<evidence type="ECO:0000313" key="4">
    <source>
        <dbReference type="EMBL" id="KAF7339256.1"/>
    </source>
</evidence>
<name>A0A8H6XEX2_9AGAR</name>
<evidence type="ECO:0000256" key="1">
    <source>
        <dbReference type="ARBA" id="ARBA00005788"/>
    </source>
</evidence>
<evidence type="ECO:0000313" key="5">
    <source>
        <dbReference type="Proteomes" id="UP000620124"/>
    </source>
</evidence>
<accession>A0A8H6XEX2</accession>
<evidence type="ECO:0000256" key="2">
    <source>
        <dbReference type="SAM" id="MobiDB-lite"/>
    </source>
</evidence>
<dbReference type="Proteomes" id="UP000620124">
    <property type="component" value="Unassembled WGS sequence"/>
</dbReference>
<reference evidence="4" key="1">
    <citation type="submission" date="2020-05" db="EMBL/GenBank/DDBJ databases">
        <title>Mycena genomes resolve the evolution of fungal bioluminescence.</title>
        <authorList>
            <person name="Tsai I.J."/>
        </authorList>
    </citation>
    <scope>NUCLEOTIDE SEQUENCE</scope>
    <source>
        <strain evidence="4">CCC161011</strain>
    </source>
</reference>
<evidence type="ECO:0000259" key="3">
    <source>
        <dbReference type="Pfam" id="PF08593"/>
    </source>
</evidence>
<dbReference type="EMBL" id="JACAZI010000020">
    <property type="protein sequence ID" value="KAF7339256.1"/>
    <property type="molecule type" value="Genomic_DNA"/>
</dbReference>
<gene>
    <name evidence="4" type="ORF">MVEN_02003600</name>
</gene>
<organism evidence="4 5">
    <name type="scientific">Mycena venus</name>
    <dbReference type="NCBI Taxonomy" id="2733690"/>
    <lineage>
        <taxon>Eukaryota</taxon>
        <taxon>Fungi</taxon>
        <taxon>Dikarya</taxon>
        <taxon>Basidiomycota</taxon>
        <taxon>Agaricomycotina</taxon>
        <taxon>Agaricomycetes</taxon>
        <taxon>Agaricomycetidae</taxon>
        <taxon>Agaricales</taxon>
        <taxon>Marasmiineae</taxon>
        <taxon>Mycenaceae</taxon>
        <taxon>Mycena</taxon>
    </lineage>
</organism>
<keyword evidence="5" id="KW-1185">Reference proteome</keyword>